<name>A0A9J6G0L9_HAELO</name>
<accession>A0A9J6G0L9</accession>
<dbReference type="VEuPathDB" id="VectorBase:HLOH_044613"/>
<dbReference type="AlphaFoldDB" id="A0A9J6G0L9"/>
<organism evidence="1 2">
    <name type="scientific">Haemaphysalis longicornis</name>
    <name type="common">Bush tick</name>
    <dbReference type="NCBI Taxonomy" id="44386"/>
    <lineage>
        <taxon>Eukaryota</taxon>
        <taxon>Metazoa</taxon>
        <taxon>Ecdysozoa</taxon>
        <taxon>Arthropoda</taxon>
        <taxon>Chelicerata</taxon>
        <taxon>Arachnida</taxon>
        <taxon>Acari</taxon>
        <taxon>Parasitiformes</taxon>
        <taxon>Ixodida</taxon>
        <taxon>Ixodoidea</taxon>
        <taxon>Ixodidae</taxon>
        <taxon>Haemaphysalinae</taxon>
        <taxon>Haemaphysalis</taxon>
    </lineage>
</organism>
<proteinExistence type="predicted"/>
<reference evidence="1 2" key="1">
    <citation type="journal article" date="2020" name="Cell">
        <title>Large-Scale Comparative Analyses of Tick Genomes Elucidate Their Genetic Diversity and Vector Capacities.</title>
        <authorList>
            <consortium name="Tick Genome and Microbiome Consortium (TIGMIC)"/>
            <person name="Jia N."/>
            <person name="Wang J."/>
            <person name="Shi W."/>
            <person name="Du L."/>
            <person name="Sun Y."/>
            <person name="Zhan W."/>
            <person name="Jiang J.F."/>
            <person name="Wang Q."/>
            <person name="Zhang B."/>
            <person name="Ji P."/>
            <person name="Bell-Sakyi L."/>
            <person name="Cui X.M."/>
            <person name="Yuan T.T."/>
            <person name="Jiang B.G."/>
            <person name="Yang W.F."/>
            <person name="Lam T.T."/>
            <person name="Chang Q.C."/>
            <person name="Ding S.J."/>
            <person name="Wang X.J."/>
            <person name="Zhu J.G."/>
            <person name="Ruan X.D."/>
            <person name="Zhao L."/>
            <person name="Wei J.T."/>
            <person name="Ye R.Z."/>
            <person name="Que T.C."/>
            <person name="Du C.H."/>
            <person name="Zhou Y.H."/>
            <person name="Cheng J.X."/>
            <person name="Dai P.F."/>
            <person name="Guo W.B."/>
            <person name="Han X.H."/>
            <person name="Huang E.J."/>
            <person name="Li L.F."/>
            <person name="Wei W."/>
            <person name="Gao Y.C."/>
            <person name="Liu J.Z."/>
            <person name="Shao H.Z."/>
            <person name="Wang X."/>
            <person name="Wang C.C."/>
            <person name="Yang T.C."/>
            <person name="Huo Q.B."/>
            <person name="Li W."/>
            <person name="Chen H.Y."/>
            <person name="Chen S.E."/>
            <person name="Zhou L.G."/>
            <person name="Ni X.B."/>
            <person name="Tian J.H."/>
            <person name="Sheng Y."/>
            <person name="Liu T."/>
            <person name="Pan Y.S."/>
            <person name="Xia L.Y."/>
            <person name="Li J."/>
            <person name="Zhao F."/>
            <person name="Cao W.C."/>
        </authorList>
    </citation>
    <scope>NUCLEOTIDE SEQUENCE [LARGE SCALE GENOMIC DNA]</scope>
    <source>
        <strain evidence="1">HaeL-2018</strain>
    </source>
</reference>
<gene>
    <name evidence="1" type="ORF">HPB48_022016</name>
</gene>
<sequence>MHTYDNLGLFAYLGDILGNRWLWPQAHFMGDGDRIKSLRLRANLYPTRYLSNRGARDPKARLCRRCGNHDEATFHILQKCTS</sequence>
<evidence type="ECO:0000313" key="1">
    <source>
        <dbReference type="EMBL" id="KAH9371990.1"/>
    </source>
</evidence>
<comment type="caution">
    <text evidence="1">The sequence shown here is derived from an EMBL/GenBank/DDBJ whole genome shotgun (WGS) entry which is preliminary data.</text>
</comment>
<keyword evidence="2" id="KW-1185">Reference proteome</keyword>
<evidence type="ECO:0000313" key="2">
    <source>
        <dbReference type="Proteomes" id="UP000821853"/>
    </source>
</evidence>
<dbReference type="Proteomes" id="UP000821853">
    <property type="component" value="Chromosome 3"/>
</dbReference>
<dbReference type="EMBL" id="JABSTR010000005">
    <property type="protein sequence ID" value="KAH9371990.1"/>
    <property type="molecule type" value="Genomic_DNA"/>
</dbReference>
<protein>
    <submittedName>
        <fullName evidence="1">Uncharacterized protein</fullName>
    </submittedName>
</protein>